<organism evidence="2 3">
    <name type="scientific">Dreissena polymorpha</name>
    <name type="common">Zebra mussel</name>
    <name type="synonym">Mytilus polymorpha</name>
    <dbReference type="NCBI Taxonomy" id="45954"/>
    <lineage>
        <taxon>Eukaryota</taxon>
        <taxon>Metazoa</taxon>
        <taxon>Spiralia</taxon>
        <taxon>Lophotrochozoa</taxon>
        <taxon>Mollusca</taxon>
        <taxon>Bivalvia</taxon>
        <taxon>Autobranchia</taxon>
        <taxon>Heteroconchia</taxon>
        <taxon>Euheterodonta</taxon>
        <taxon>Imparidentia</taxon>
        <taxon>Neoheterodontei</taxon>
        <taxon>Myida</taxon>
        <taxon>Dreissenoidea</taxon>
        <taxon>Dreissenidae</taxon>
        <taxon>Dreissena</taxon>
    </lineage>
</organism>
<reference evidence="2" key="1">
    <citation type="journal article" date="2019" name="bioRxiv">
        <title>The Genome of the Zebra Mussel, Dreissena polymorpha: A Resource for Invasive Species Research.</title>
        <authorList>
            <person name="McCartney M.A."/>
            <person name="Auch B."/>
            <person name="Kono T."/>
            <person name="Mallez S."/>
            <person name="Zhang Y."/>
            <person name="Obille A."/>
            <person name="Becker A."/>
            <person name="Abrahante J.E."/>
            <person name="Garbe J."/>
            <person name="Badalamenti J.P."/>
            <person name="Herman A."/>
            <person name="Mangelson H."/>
            <person name="Liachko I."/>
            <person name="Sullivan S."/>
            <person name="Sone E.D."/>
            <person name="Koren S."/>
            <person name="Silverstein K.A.T."/>
            <person name="Beckman K.B."/>
            <person name="Gohl D.M."/>
        </authorList>
    </citation>
    <scope>NUCLEOTIDE SEQUENCE</scope>
    <source>
        <strain evidence="2">Duluth1</strain>
        <tissue evidence="2">Whole animal</tissue>
    </source>
</reference>
<evidence type="ECO:0000256" key="1">
    <source>
        <dbReference type="SAM" id="Phobius"/>
    </source>
</evidence>
<evidence type="ECO:0000313" key="3">
    <source>
        <dbReference type="Proteomes" id="UP000828390"/>
    </source>
</evidence>
<comment type="caution">
    <text evidence="2">The sequence shown here is derived from an EMBL/GenBank/DDBJ whole genome shotgun (WGS) entry which is preliminary data.</text>
</comment>
<evidence type="ECO:0000313" key="2">
    <source>
        <dbReference type="EMBL" id="KAH3750580.1"/>
    </source>
</evidence>
<feature type="transmembrane region" description="Helical" evidence="1">
    <location>
        <begin position="12"/>
        <end position="31"/>
    </location>
</feature>
<gene>
    <name evidence="2" type="ORF">DPMN_185107</name>
</gene>
<name>A0A9D4I701_DREPO</name>
<dbReference type="Proteomes" id="UP000828390">
    <property type="component" value="Unassembled WGS sequence"/>
</dbReference>
<proteinExistence type="predicted"/>
<sequence length="54" mass="5751">MTGITLDLGPTSCWTVVALFALTALGCDLGLSCYRRNRAIPPWVTLTRGVGKAL</sequence>
<keyword evidence="1" id="KW-1133">Transmembrane helix</keyword>
<keyword evidence="3" id="KW-1185">Reference proteome</keyword>
<keyword evidence="1" id="KW-0812">Transmembrane</keyword>
<reference evidence="2" key="2">
    <citation type="submission" date="2020-11" db="EMBL/GenBank/DDBJ databases">
        <authorList>
            <person name="McCartney M.A."/>
            <person name="Auch B."/>
            <person name="Kono T."/>
            <person name="Mallez S."/>
            <person name="Becker A."/>
            <person name="Gohl D.M."/>
            <person name="Silverstein K.A.T."/>
            <person name="Koren S."/>
            <person name="Bechman K.B."/>
            <person name="Herman A."/>
            <person name="Abrahante J.E."/>
            <person name="Garbe J."/>
        </authorList>
    </citation>
    <scope>NUCLEOTIDE SEQUENCE</scope>
    <source>
        <strain evidence="2">Duluth1</strain>
        <tissue evidence="2">Whole animal</tissue>
    </source>
</reference>
<keyword evidence="1" id="KW-0472">Membrane</keyword>
<dbReference type="EMBL" id="JAIWYP010000010">
    <property type="protein sequence ID" value="KAH3750580.1"/>
    <property type="molecule type" value="Genomic_DNA"/>
</dbReference>
<dbReference type="AlphaFoldDB" id="A0A9D4I701"/>
<protein>
    <submittedName>
        <fullName evidence="2">Uncharacterized protein</fullName>
    </submittedName>
</protein>
<accession>A0A9D4I701</accession>